<protein>
    <submittedName>
        <fullName evidence="2">Uncharacterized protein</fullName>
    </submittedName>
</protein>
<dbReference type="AlphaFoldDB" id="X1J0S2"/>
<comment type="caution">
    <text evidence="2">The sequence shown here is derived from an EMBL/GenBank/DDBJ whole genome shotgun (WGS) entry which is preliminary data.</text>
</comment>
<gene>
    <name evidence="2" type="ORF">S03H2_48283</name>
</gene>
<evidence type="ECO:0000313" key="2">
    <source>
        <dbReference type="EMBL" id="GAH63393.1"/>
    </source>
</evidence>
<dbReference type="InterPro" id="IPR010095">
    <property type="entry name" value="Cas12f1-like_TNB"/>
</dbReference>
<dbReference type="GO" id="GO:0003677">
    <property type="term" value="F:DNA binding"/>
    <property type="evidence" value="ECO:0007669"/>
    <property type="project" value="UniProtKB-KW"/>
</dbReference>
<keyword evidence="1" id="KW-0238">DNA-binding</keyword>
<evidence type="ECO:0000256" key="1">
    <source>
        <dbReference type="ARBA" id="ARBA00023125"/>
    </source>
</evidence>
<dbReference type="EMBL" id="BARU01030429">
    <property type="protein sequence ID" value="GAH63393.1"/>
    <property type="molecule type" value="Genomic_DNA"/>
</dbReference>
<reference evidence="2" key="1">
    <citation type="journal article" date="2014" name="Front. Microbiol.">
        <title>High frequency of phylogenetically diverse reductive dehalogenase-homologous genes in deep subseafloor sedimentary metagenomes.</title>
        <authorList>
            <person name="Kawai M."/>
            <person name="Futagami T."/>
            <person name="Toyoda A."/>
            <person name="Takaki Y."/>
            <person name="Nishi S."/>
            <person name="Hori S."/>
            <person name="Arai W."/>
            <person name="Tsubouchi T."/>
            <person name="Morono Y."/>
            <person name="Uchiyama I."/>
            <person name="Ito T."/>
            <person name="Fujiyama A."/>
            <person name="Inagaki F."/>
            <person name="Takami H."/>
        </authorList>
    </citation>
    <scope>NUCLEOTIDE SEQUENCE</scope>
    <source>
        <strain evidence="2">Expedition CK06-06</strain>
    </source>
</reference>
<proteinExistence type="predicted"/>
<feature type="non-terminal residue" evidence="2">
    <location>
        <position position="1"/>
    </location>
</feature>
<name>X1J0S2_9ZZZZ</name>
<dbReference type="NCBIfam" id="TIGR01766">
    <property type="entry name" value="IS200/IS605 family accessory protein TnpB-like domain"/>
    <property type="match status" value="1"/>
</dbReference>
<organism evidence="2">
    <name type="scientific">marine sediment metagenome</name>
    <dbReference type="NCBI Taxonomy" id="412755"/>
    <lineage>
        <taxon>unclassified sequences</taxon>
        <taxon>metagenomes</taxon>
        <taxon>ecological metagenomes</taxon>
    </lineage>
</organism>
<sequence>YNFVSLSNVDLLGNFKSYHEIYFRNLHSYRKNKRADYISYKMDKVVNYCINKKKGLIVEDLSFEQEFSYGKKRNRKLSNFKTSALDLLERKCLKRGVAIRKVHPAYTSLIGKYKYSRLYNLSTHVLASYVIARKGLKFKEEIPARYKWLLAQVGDVIKPRLKPSSSYRNWAKLHDFFKHSGITSFKTSEVLQKALQMKHVLNSVTSEQPDNLRAGLSSTGKVDNWNKFWNFIENTNIL</sequence>
<accession>X1J0S2</accession>